<keyword evidence="6" id="KW-0489">Methyltransferase</keyword>
<keyword evidence="13" id="KW-1185">Reference proteome</keyword>
<dbReference type="SUPFAM" id="SSF53335">
    <property type="entry name" value="S-adenosyl-L-methionine-dependent methyltransferases"/>
    <property type="match status" value="1"/>
</dbReference>
<organism evidence="12 13">
    <name type="scientific">Sphaerimonospora cavernae</name>
    <dbReference type="NCBI Taxonomy" id="1740611"/>
    <lineage>
        <taxon>Bacteria</taxon>
        <taxon>Bacillati</taxon>
        <taxon>Actinomycetota</taxon>
        <taxon>Actinomycetes</taxon>
        <taxon>Streptosporangiales</taxon>
        <taxon>Streptosporangiaceae</taxon>
        <taxon>Sphaerimonospora</taxon>
    </lineage>
</organism>
<dbReference type="Gene3D" id="3.40.50.150">
    <property type="entry name" value="Vaccinia Virus protein VP39"/>
    <property type="match status" value="1"/>
</dbReference>
<keyword evidence="7" id="KW-0808">Transferase</keyword>
<evidence type="ECO:0000256" key="7">
    <source>
        <dbReference type="ARBA" id="ARBA00022679"/>
    </source>
</evidence>
<dbReference type="RefSeq" id="WP_394301837.1">
    <property type="nucleotide sequence ID" value="NZ_JBHMQT010000033.1"/>
</dbReference>
<evidence type="ECO:0000256" key="10">
    <source>
        <dbReference type="ARBA" id="ARBA00031323"/>
    </source>
</evidence>
<evidence type="ECO:0000256" key="6">
    <source>
        <dbReference type="ARBA" id="ARBA00022603"/>
    </source>
</evidence>
<dbReference type="PANTHER" id="PTHR11579">
    <property type="entry name" value="PROTEIN-L-ISOASPARTATE O-METHYLTRANSFERASE"/>
    <property type="match status" value="1"/>
</dbReference>
<dbReference type="CDD" id="cd02440">
    <property type="entry name" value="AdoMet_MTases"/>
    <property type="match status" value="1"/>
</dbReference>
<proteinExistence type="inferred from homology"/>
<reference evidence="12 13" key="1">
    <citation type="submission" date="2024-09" db="EMBL/GenBank/DDBJ databases">
        <authorList>
            <person name="Sun Q."/>
            <person name="Mori K."/>
        </authorList>
    </citation>
    <scope>NUCLEOTIDE SEQUENCE [LARGE SCALE GENOMIC DNA]</scope>
    <source>
        <strain evidence="12 13">TBRC 1851</strain>
    </source>
</reference>
<gene>
    <name evidence="12" type="ORF">ACFHYQ_15445</name>
</gene>
<dbReference type="EMBL" id="JBHMQT010000033">
    <property type="protein sequence ID" value="MFC0863697.1"/>
    <property type="molecule type" value="Genomic_DNA"/>
</dbReference>
<evidence type="ECO:0000256" key="2">
    <source>
        <dbReference type="ARBA" id="ARBA00005369"/>
    </source>
</evidence>
<evidence type="ECO:0000256" key="1">
    <source>
        <dbReference type="ARBA" id="ARBA00004496"/>
    </source>
</evidence>
<comment type="caution">
    <text evidence="12">The sequence shown here is derived from an EMBL/GenBank/DDBJ whole genome shotgun (WGS) entry which is preliminary data.</text>
</comment>
<evidence type="ECO:0000256" key="3">
    <source>
        <dbReference type="ARBA" id="ARBA00011890"/>
    </source>
</evidence>
<dbReference type="InterPro" id="IPR029063">
    <property type="entry name" value="SAM-dependent_MTases_sf"/>
</dbReference>
<protein>
    <recommendedName>
        <fullName evidence="4">Protein-L-isoaspartate O-methyltransferase</fullName>
        <ecNumber evidence="3">2.1.1.77</ecNumber>
    </recommendedName>
    <alternativeName>
        <fullName evidence="11">L-isoaspartyl protein carboxyl methyltransferase</fullName>
    </alternativeName>
    <alternativeName>
        <fullName evidence="9">Protein L-isoaspartyl methyltransferase</fullName>
    </alternativeName>
    <alternativeName>
        <fullName evidence="10">Protein-beta-aspartate methyltransferase</fullName>
    </alternativeName>
</protein>
<comment type="subcellular location">
    <subcellularLocation>
        <location evidence="1">Cytoplasm</location>
    </subcellularLocation>
</comment>
<evidence type="ECO:0000256" key="4">
    <source>
        <dbReference type="ARBA" id="ARBA00013346"/>
    </source>
</evidence>
<evidence type="ECO:0000256" key="9">
    <source>
        <dbReference type="ARBA" id="ARBA00030757"/>
    </source>
</evidence>
<dbReference type="Pfam" id="PF01135">
    <property type="entry name" value="PCMT"/>
    <property type="match status" value="1"/>
</dbReference>
<evidence type="ECO:0000256" key="11">
    <source>
        <dbReference type="ARBA" id="ARBA00031350"/>
    </source>
</evidence>
<sequence>MTFSPPVEAALAAVDEGAYTTGPDGARLPQTSSPTVIATMLDLLDVTPGARVLEIGTGSGYSTALLSHLVGDAGHVTTVEVVPELVTRAEELLHNHGRRNVEPICGDGAKGAPGRADEFDRVIAWATSARIPDEWVVQATPQAVIVTPVNLTGMAKTFGVARVRCEGEEMVAEQLVPGGFVEAHDQVVDQWLVPPYGADAVTRDGEGCSWWLSAEWLRTRQDSDTLGRALLDRLMLDGRPAPGPLDESEDHNGFYGFLLATRPQGLTTAACGEPVWRIGYASPSEAALISFSDAQRAFHAGDGHALQVLAGWADSWRAQGQPAFADLRPTLRRIQDGWQVRVHL</sequence>
<comment type="similarity">
    <text evidence="2">Belongs to the methyltransferase superfamily. L-isoaspartyl/D-aspartyl protein methyltransferase family.</text>
</comment>
<dbReference type="PANTHER" id="PTHR11579:SF0">
    <property type="entry name" value="PROTEIN-L-ISOASPARTATE(D-ASPARTATE) O-METHYLTRANSFERASE"/>
    <property type="match status" value="1"/>
</dbReference>
<accession>A0ABV6U5H6</accession>
<keyword evidence="5" id="KW-0963">Cytoplasm</keyword>
<evidence type="ECO:0000313" key="12">
    <source>
        <dbReference type="EMBL" id="MFC0863697.1"/>
    </source>
</evidence>
<dbReference type="EC" id="2.1.1.77" evidence="3"/>
<name>A0ABV6U5H6_9ACTN</name>
<dbReference type="Proteomes" id="UP001589870">
    <property type="component" value="Unassembled WGS sequence"/>
</dbReference>
<keyword evidence="8" id="KW-0949">S-adenosyl-L-methionine</keyword>
<evidence type="ECO:0000256" key="8">
    <source>
        <dbReference type="ARBA" id="ARBA00022691"/>
    </source>
</evidence>
<dbReference type="InterPro" id="IPR000682">
    <property type="entry name" value="PCMT"/>
</dbReference>
<evidence type="ECO:0000313" key="13">
    <source>
        <dbReference type="Proteomes" id="UP001589870"/>
    </source>
</evidence>
<evidence type="ECO:0000256" key="5">
    <source>
        <dbReference type="ARBA" id="ARBA00022490"/>
    </source>
</evidence>